<name>A0A6J4MA61_9BACT</name>
<dbReference type="AlphaFoldDB" id="A0A6J4MA61"/>
<accession>A0A6J4MA61</accession>
<gene>
    <name evidence="1" type="ORF">AVDCRST_MAG68-3848</name>
</gene>
<organism evidence="1">
    <name type="scientific">uncultured Gemmatimonadota bacterium</name>
    <dbReference type="NCBI Taxonomy" id="203437"/>
    <lineage>
        <taxon>Bacteria</taxon>
        <taxon>Pseudomonadati</taxon>
        <taxon>Gemmatimonadota</taxon>
        <taxon>environmental samples</taxon>
    </lineage>
</organism>
<protein>
    <submittedName>
        <fullName evidence="1">Uncharacterized protein</fullName>
    </submittedName>
</protein>
<evidence type="ECO:0000313" key="1">
    <source>
        <dbReference type="EMBL" id="CAA9353695.1"/>
    </source>
</evidence>
<sequence>MPRISASASSLVNWRLIVPHRVSGVKQKFEAVDLSTREREIAPLAPGRPAHLLKTLEG</sequence>
<proteinExistence type="predicted"/>
<reference evidence="1" key="1">
    <citation type="submission" date="2020-02" db="EMBL/GenBank/DDBJ databases">
        <authorList>
            <person name="Meier V. D."/>
        </authorList>
    </citation>
    <scope>NUCLEOTIDE SEQUENCE</scope>
    <source>
        <strain evidence="1">AVDCRST_MAG68</strain>
    </source>
</reference>
<dbReference type="EMBL" id="CADCTW010000179">
    <property type="protein sequence ID" value="CAA9353695.1"/>
    <property type="molecule type" value="Genomic_DNA"/>
</dbReference>